<organism evidence="1 2">
    <name type="scientific">Amborella trichopoda</name>
    <dbReference type="NCBI Taxonomy" id="13333"/>
    <lineage>
        <taxon>Eukaryota</taxon>
        <taxon>Viridiplantae</taxon>
        <taxon>Streptophyta</taxon>
        <taxon>Embryophyta</taxon>
        <taxon>Tracheophyta</taxon>
        <taxon>Spermatophyta</taxon>
        <taxon>Magnoliopsida</taxon>
        <taxon>Amborellales</taxon>
        <taxon>Amborellaceae</taxon>
        <taxon>Amborella</taxon>
    </lineage>
</organism>
<name>W1NFG3_AMBTC</name>
<dbReference type="AlphaFoldDB" id="W1NFG3"/>
<gene>
    <name evidence="1" type="ORF">AMTR_s00010p00181620</name>
</gene>
<reference evidence="2" key="1">
    <citation type="journal article" date="2013" name="Science">
        <title>The Amborella genome and the evolution of flowering plants.</title>
        <authorList>
            <consortium name="Amborella Genome Project"/>
        </authorList>
    </citation>
    <scope>NUCLEOTIDE SEQUENCE [LARGE SCALE GENOMIC DNA]</scope>
</reference>
<dbReference type="EMBL" id="KI397513">
    <property type="protein sequence ID" value="ERM94178.1"/>
    <property type="molecule type" value="Genomic_DNA"/>
</dbReference>
<dbReference type="HOGENOM" id="CLU_1572754_0_0_1"/>
<dbReference type="Gramene" id="ERM94178">
    <property type="protein sequence ID" value="ERM94178"/>
    <property type="gene ID" value="AMTR_s00010p00181620"/>
</dbReference>
<protein>
    <submittedName>
        <fullName evidence="1">Uncharacterized protein</fullName>
    </submittedName>
</protein>
<sequence>MSMLKTEKIFFSIRVLVEVLIPEQVPYRLWLEPYGLFFSIPVSWVKASPHPSCHVEDLGIAGSRPRYPVQQATEEWTMVTRGRRLRNPRAYKDYKQPPRFAPWQMDMVNARSFAGGPRVEYSNIERQTSIETHPARQPMIGVQVKEWLTARPLSTNHIAASSGDLTRVGS</sequence>
<dbReference type="Proteomes" id="UP000017836">
    <property type="component" value="Unassembled WGS sequence"/>
</dbReference>
<proteinExistence type="predicted"/>
<accession>W1NFG3</accession>
<evidence type="ECO:0000313" key="1">
    <source>
        <dbReference type="EMBL" id="ERM94178.1"/>
    </source>
</evidence>
<keyword evidence="2" id="KW-1185">Reference proteome</keyword>
<evidence type="ECO:0000313" key="2">
    <source>
        <dbReference type="Proteomes" id="UP000017836"/>
    </source>
</evidence>